<evidence type="ECO:0000313" key="12">
    <source>
        <dbReference type="EMBL" id="RYR05566.1"/>
    </source>
</evidence>
<dbReference type="Gene3D" id="1.10.510.10">
    <property type="entry name" value="Transferase(Phosphotransferase) domain 1"/>
    <property type="match status" value="1"/>
</dbReference>
<feature type="domain" description="Protein kinase" evidence="11">
    <location>
        <begin position="466"/>
        <end position="729"/>
    </location>
</feature>
<dbReference type="SUPFAM" id="SSF56112">
    <property type="entry name" value="Protein kinase-like (PK-like)"/>
    <property type="match status" value="1"/>
</dbReference>
<sequence length="782" mass="86314">MWLQKNHCDKKEGVHGVVAVAIDNSKGSRHALQWATEHLLTKSQTVVLIHVKLRPTSLSTSHSLLSPRIFGIGDGKSPSKGLDDPGKEIFHSYHLFCARKDIRCKDILLEDVDVAKALTEYASQTIIEHLVLGCSSKSTFLRFKVADIPGLVSKGAPDFCTVYVVSKGKIHSTRSASRPAPSPSPLLPHLTQSNSNLTSASDPRLPAKSHGRRSFDAPRRSQEVTDTMRSPLTRKCMNDKSYAEMSWSDTDITFVSSERSSIDRMIPSLYLGSDAGMSNPRLSYGSDINIDGNYSFESVHHPRMSMDSLADSPEFSYVSHDTDGVLSSSHATDDVENEMRRLKLELKQTMEMYSTACKEALTAKQKAIELQRWKLEEERKLEEAKLGEETALAIVEMEKAKAKAAIEAAEAQKRIAELEAQKRLNAEMKAIKEAEAKKRALDALAQNDIRCRKYSIEEIEAATNFFATSMKIGEGGYGPVFKCLLDHTPVAVKVLRPDAAQGRSQFQREVEVLSCIRHPNMVLLLGACPEYGCLVYEYMANGSLEDRLFCRGDTPPLPWQIRFKIAAEIGTGLLFLHQTKPEPLVHRDLKPANILLDRNCVAKISDVGLARLVPPSVADSVTQYHMTSAAGTFCYIDPEYQQTGMLGVKSDIYSLGIIFLQILTAKPPMGLAHQVEKAIEKGTLANVLDPKVPDWPMDEALSLAKISIKCAELRRKDRPDLGREVLPILNSLRSLAENGVLHFNGYVSPSNQSQISVQLDGASSPSLACSEESPTKPSISDP</sequence>
<evidence type="ECO:0000256" key="9">
    <source>
        <dbReference type="SAM" id="Coils"/>
    </source>
</evidence>
<dbReference type="FunFam" id="1.10.510.10:FF:000498">
    <property type="entry name" value="U-box domain-containing protein 51"/>
    <property type="match status" value="1"/>
</dbReference>
<comment type="catalytic activity">
    <reaction evidence="1">
        <text>S-ubiquitinyl-[E2 ubiquitin-conjugating enzyme]-L-cysteine + [acceptor protein]-L-lysine = [E2 ubiquitin-conjugating enzyme]-L-cysteine + N(6)-ubiquitinyl-[acceptor protein]-L-lysine.</text>
        <dbReference type="EC" id="2.3.2.27"/>
    </reaction>
</comment>
<dbReference type="PROSITE" id="PS00108">
    <property type="entry name" value="PROTEIN_KINASE_ST"/>
    <property type="match status" value="1"/>
</dbReference>
<feature type="coiled-coil region" evidence="9">
    <location>
        <begin position="332"/>
        <end position="444"/>
    </location>
</feature>
<comment type="caution">
    <text evidence="12">The sequence shown here is derived from an EMBL/GenBank/DDBJ whole genome shotgun (WGS) entry which is preliminary data.</text>
</comment>
<evidence type="ECO:0000256" key="8">
    <source>
        <dbReference type="ARBA" id="ARBA00023054"/>
    </source>
</evidence>
<evidence type="ECO:0000259" key="11">
    <source>
        <dbReference type="PROSITE" id="PS50011"/>
    </source>
</evidence>
<feature type="compositionally biased region" description="Polar residues" evidence="10">
    <location>
        <begin position="192"/>
        <end position="201"/>
    </location>
</feature>
<dbReference type="EC" id="2.3.2.27" evidence="3"/>
<dbReference type="SMR" id="A0A444YUI0"/>
<keyword evidence="4" id="KW-0808">Transferase</keyword>
<dbReference type="GO" id="GO:0004672">
    <property type="term" value="F:protein kinase activity"/>
    <property type="evidence" value="ECO:0007669"/>
    <property type="project" value="InterPro"/>
</dbReference>
<evidence type="ECO:0000256" key="10">
    <source>
        <dbReference type="SAM" id="MobiDB-lite"/>
    </source>
</evidence>
<dbReference type="PANTHER" id="PTHR45647:SF135">
    <property type="entry name" value="ADENINE NUCLEOTIDE ALPHA HYDROLASE-LIKE DOMAIN KINASE"/>
    <property type="match status" value="1"/>
</dbReference>
<dbReference type="Pfam" id="PF00069">
    <property type="entry name" value="Pkinase"/>
    <property type="match status" value="1"/>
</dbReference>
<evidence type="ECO:0000256" key="6">
    <source>
        <dbReference type="ARBA" id="ARBA00022786"/>
    </source>
</evidence>
<evidence type="ECO:0000256" key="2">
    <source>
        <dbReference type="ARBA" id="ARBA00004906"/>
    </source>
</evidence>
<name>A0A444YUI0_ARAHY</name>
<accession>A0A444YUI0</accession>
<dbReference type="InterPro" id="IPR051348">
    <property type="entry name" value="U-box_ubiquitin_ligases"/>
</dbReference>
<dbReference type="Gene3D" id="3.30.200.20">
    <property type="entry name" value="Phosphorylase Kinase, domain 1"/>
    <property type="match status" value="1"/>
</dbReference>
<dbReference type="AlphaFoldDB" id="A0A444YUI0"/>
<dbReference type="InterPro" id="IPR006016">
    <property type="entry name" value="UspA"/>
</dbReference>
<proteinExistence type="predicted"/>
<evidence type="ECO:0000256" key="5">
    <source>
        <dbReference type="ARBA" id="ARBA00022741"/>
    </source>
</evidence>
<protein>
    <recommendedName>
        <fullName evidence="3">RING-type E3 ubiquitin transferase</fullName>
        <ecNumber evidence="3">2.3.2.27</ecNumber>
    </recommendedName>
</protein>
<dbReference type="InterPro" id="IPR011009">
    <property type="entry name" value="Kinase-like_dom_sf"/>
</dbReference>
<reference evidence="12 13" key="1">
    <citation type="submission" date="2019-01" db="EMBL/GenBank/DDBJ databases">
        <title>Sequencing of cultivated peanut Arachis hypogaea provides insights into genome evolution and oil improvement.</title>
        <authorList>
            <person name="Chen X."/>
        </authorList>
    </citation>
    <scope>NUCLEOTIDE SEQUENCE [LARGE SCALE GENOMIC DNA]</scope>
    <source>
        <strain evidence="13">cv. Fuhuasheng</strain>
        <tissue evidence="12">Leaves</tissue>
    </source>
</reference>
<dbReference type="FunFam" id="3.30.200.20:FF:000162">
    <property type="entry name" value="Adenine nucleotide alpha hydrolase-like domain kinase"/>
    <property type="match status" value="1"/>
</dbReference>
<organism evidence="12 13">
    <name type="scientific">Arachis hypogaea</name>
    <name type="common">Peanut</name>
    <dbReference type="NCBI Taxonomy" id="3818"/>
    <lineage>
        <taxon>Eukaryota</taxon>
        <taxon>Viridiplantae</taxon>
        <taxon>Streptophyta</taxon>
        <taxon>Embryophyta</taxon>
        <taxon>Tracheophyta</taxon>
        <taxon>Spermatophyta</taxon>
        <taxon>Magnoliopsida</taxon>
        <taxon>eudicotyledons</taxon>
        <taxon>Gunneridae</taxon>
        <taxon>Pentapetalae</taxon>
        <taxon>rosids</taxon>
        <taxon>fabids</taxon>
        <taxon>Fabales</taxon>
        <taxon>Fabaceae</taxon>
        <taxon>Papilionoideae</taxon>
        <taxon>50 kb inversion clade</taxon>
        <taxon>dalbergioids sensu lato</taxon>
        <taxon>Dalbergieae</taxon>
        <taxon>Pterocarpus clade</taxon>
        <taxon>Arachis</taxon>
    </lineage>
</organism>
<dbReference type="SUPFAM" id="SSF52402">
    <property type="entry name" value="Adenine nucleotide alpha hydrolases-like"/>
    <property type="match status" value="1"/>
</dbReference>
<evidence type="ECO:0000256" key="7">
    <source>
        <dbReference type="ARBA" id="ARBA00022840"/>
    </source>
</evidence>
<keyword evidence="13" id="KW-1185">Reference proteome</keyword>
<feature type="compositionally biased region" description="Polar residues" evidence="10">
    <location>
        <begin position="757"/>
        <end position="767"/>
    </location>
</feature>
<dbReference type="Gramene" id="arahy.Tifrunner.gnm2.ann2.Ah16g467800.1">
    <property type="protein sequence ID" value="arahy.Tifrunner.gnm2.ann2.Ah16g467800.1-CDS"/>
    <property type="gene ID" value="arahy.Tifrunner.gnm2.ann2.Ah16g467800"/>
</dbReference>
<evidence type="ECO:0000256" key="3">
    <source>
        <dbReference type="ARBA" id="ARBA00012483"/>
    </source>
</evidence>
<dbReference type="SMART" id="SM00220">
    <property type="entry name" value="S_TKc"/>
    <property type="match status" value="1"/>
</dbReference>
<dbReference type="PROSITE" id="PS50011">
    <property type="entry name" value="PROTEIN_KINASE_DOM"/>
    <property type="match status" value="1"/>
</dbReference>
<dbReference type="GO" id="GO:0005524">
    <property type="term" value="F:ATP binding"/>
    <property type="evidence" value="ECO:0007669"/>
    <property type="project" value="UniProtKB-KW"/>
</dbReference>
<evidence type="ECO:0000256" key="1">
    <source>
        <dbReference type="ARBA" id="ARBA00000900"/>
    </source>
</evidence>
<keyword evidence="6" id="KW-0833">Ubl conjugation pathway</keyword>
<dbReference type="Gene3D" id="3.40.50.620">
    <property type="entry name" value="HUPs"/>
    <property type="match status" value="1"/>
</dbReference>
<evidence type="ECO:0000256" key="4">
    <source>
        <dbReference type="ARBA" id="ARBA00022679"/>
    </source>
</evidence>
<dbReference type="PANTHER" id="PTHR45647">
    <property type="entry name" value="OS02G0152300 PROTEIN"/>
    <property type="match status" value="1"/>
</dbReference>
<keyword evidence="5" id="KW-0547">Nucleotide-binding</keyword>
<dbReference type="OrthoDB" id="4062651at2759"/>
<dbReference type="InterPro" id="IPR014729">
    <property type="entry name" value="Rossmann-like_a/b/a_fold"/>
</dbReference>
<feature type="region of interest" description="Disordered" evidence="10">
    <location>
        <begin position="757"/>
        <end position="782"/>
    </location>
</feature>
<feature type="region of interest" description="Disordered" evidence="10">
    <location>
        <begin position="172"/>
        <end position="226"/>
    </location>
</feature>
<dbReference type="InterPro" id="IPR008271">
    <property type="entry name" value="Ser/Thr_kinase_AS"/>
</dbReference>
<dbReference type="EMBL" id="SDMP01000016">
    <property type="protein sequence ID" value="RYR05566.1"/>
    <property type="molecule type" value="Genomic_DNA"/>
</dbReference>
<dbReference type="Pfam" id="PF00582">
    <property type="entry name" value="Usp"/>
    <property type="match status" value="1"/>
</dbReference>
<dbReference type="InterPro" id="IPR000719">
    <property type="entry name" value="Prot_kinase_dom"/>
</dbReference>
<evidence type="ECO:0000313" key="13">
    <source>
        <dbReference type="Proteomes" id="UP000289738"/>
    </source>
</evidence>
<dbReference type="Proteomes" id="UP000289738">
    <property type="component" value="Chromosome B06"/>
</dbReference>
<gene>
    <name evidence="12" type="ORF">Ahy_B06g085419</name>
</gene>
<dbReference type="STRING" id="3818.A0A444YUI0"/>
<keyword evidence="7" id="KW-0067">ATP-binding</keyword>
<dbReference type="CDD" id="cd01989">
    <property type="entry name" value="USP_STK_Ubox_N"/>
    <property type="match status" value="1"/>
</dbReference>
<dbReference type="GO" id="GO:0061630">
    <property type="term" value="F:ubiquitin protein ligase activity"/>
    <property type="evidence" value="ECO:0007669"/>
    <property type="project" value="UniProtKB-EC"/>
</dbReference>
<keyword evidence="8 9" id="KW-0175">Coiled coil</keyword>
<comment type="pathway">
    <text evidence="2">Protein modification; protein ubiquitination.</text>
</comment>
<feature type="compositionally biased region" description="Basic and acidic residues" evidence="10">
    <location>
        <begin position="213"/>
        <end position="223"/>
    </location>
</feature>